<protein>
    <submittedName>
        <fullName evidence="1">Methyltransferase family protein</fullName>
    </submittedName>
</protein>
<reference evidence="1 2" key="1">
    <citation type="submission" date="2019-03" db="EMBL/GenBank/DDBJ databases">
        <title>Genomic Encyclopedia of Type Strains, Phase IV (KMG-IV): sequencing the most valuable type-strain genomes for metagenomic binning, comparative biology and taxonomic classification.</title>
        <authorList>
            <person name="Goeker M."/>
        </authorList>
    </citation>
    <scope>NUCLEOTIDE SEQUENCE [LARGE SCALE GENOMIC DNA]</scope>
    <source>
        <strain evidence="1 2">DSM 23344</strain>
    </source>
</reference>
<dbReference type="SUPFAM" id="SSF53335">
    <property type="entry name" value="S-adenosyl-L-methionine-dependent methyltransferases"/>
    <property type="match status" value="1"/>
</dbReference>
<keyword evidence="1" id="KW-0808">Transferase</keyword>
<organism evidence="1 2">
    <name type="scientific">Chromatocurvus halotolerans</name>
    <dbReference type="NCBI Taxonomy" id="1132028"/>
    <lineage>
        <taxon>Bacteria</taxon>
        <taxon>Pseudomonadati</taxon>
        <taxon>Pseudomonadota</taxon>
        <taxon>Gammaproteobacteria</taxon>
        <taxon>Cellvibrionales</taxon>
        <taxon>Halieaceae</taxon>
        <taxon>Chromatocurvus</taxon>
    </lineage>
</organism>
<evidence type="ECO:0000313" key="1">
    <source>
        <dbReference type="EMBL" id="TCO75524.1"/>
    </source>
</evidence>
<accession>A0A4R2KPM7</accession>
<evidence type="ECO:0000313" key="2">
    <source>
        <dbReference type="Proteomes" id="UP000294980"/>
    </source>
</evidence>
<dbReference type="OrthoDB" id="9808480at2"/>
<name>A0A4R2KPM7_9GAMM</name>
<dbReference type="GO" id="GO:0008168">
    <property type="term" value="F:methyltransferase activity"/>
    <property type="evidence" value="ECO:0007669"/>
    <property type="project" value="UniProtKB-KW"/>
</dbReference>
<dbReference type="RefSeq" id="WP_117317959.1">
    <property type="nucleotide sequence ID" value="NZ_QQSW01000010.1"/>
</dbReference>
<keyword evidence="1" id="KW-0489">Methyltransferase</keyword>
<dbReference type="Gene3D" id="3.40.50.150">
    <property type="entry name" value="Vaccinia Virus protein VP39"/>
    <property type="match status" value="1"/>
</dbReference>
<dbReference type="GO" id="GO:0032259">
    <property type="term" value="P:methylation"/>
    <property type="evidence" value="ECO:0007669"/>
    <property type="project" value="UniProtKB-KW"/>
</dbReference>
<dbReference type="Pfam" id="PF13489">
    <property type="entry name" value="Methyltransf_23"/>
    <property type="match status" value="1"/>
</dbReference>
<comment type="caution">
    <text evidence="1">The sequence shown here is derived from an EMBL/GenBank/DDBJ whole genome shotgun (WGS) entry which is preliminary data.</text>
</comment>
<dbReference type="EMBL" id="SLWX01000008">
    <property type="protein sequence ID" value="TCO75524.1"/>
    <property type="molecule type" value="Genomic_DNA"/>
</dbReference>
<dbReference type="Proteomes" id="UP000294980">
    <property type="component" value="Unassembled WGS sequence"/>
</dbReference>
<dbReference type="AlphaFoldDB" id="A0A4R2KPM7"/>
<gene>
    <name evidence="1" type="ORF">EV688_10890</name>
</gene>
<dbReference type="InterPro" id="IPR029063">
    <property type="entry name" value="SAM-dependent_MTases_sf"/>
</dbReference>
<proteinExistence type="predicted"/>
<sequence length="280" mass="30459">MKDELLARSSAHWSEARRPGMEAFYTLATDDYRYLAEARDWATWLAQAQASAGERSLRLLDVACGSGKFPNALVRHAGIAARSLPPIITDLLDPSAFSIAEARAALPLPFTPADEHEVTLQDFDPPPEGYDIVWATHALYAVPRQDLQAACAKFCAAIGNNGQGIIAHSAAAGHYVEFHRRFLAAFGKGDIEPYVSAEQLAACLRASGARVDVTDICYDTIAHPDATGAVEGYLQRCVFDDSVPLSELLSRSPTSEWLADCQTTDGWRFPQVAHLLDVTL</sequence>
<keyword evidence="2" id="KW-1185">Reference proteome</keyword>